<comment type="caution">
    <text evidence="1">The sequence shown here is derived from an EMBL/GenBank/DDBJ whole genome shotgun (WGS) entry which is preliminary data.</text>
</comment>
<organism evidence="1 2">
    <name type="scientific">Umezawaea endophytica</name>
    <dbReference type="NCBI Taxonomy" id="1654476"/>
    <lineage>
        <taxon>Bacteria</taxon>
        <taxon>Bacillati</taxon>
        <taxon>Actinomycetota</taxon>
        <taxon>Actinomycetes</taxon>
        <taxon>Pseudonocardiales</taxon>
        <taxon>Pseudonocardiaceae</taxon>
        <taxon>Umezawaea</taxon>
    </lineage>
</organism>
<evidence type="ECO:0000313" key="2">
    <source>
        <dbReference type="Proteomes" id="UP001141259"/>
    </source>
</evidence>
<keyword evidence="2" id="KW-1185">Reference proteome</keyword>
<sequence>MIVDATSALFLGLRHPAGALRPWRSLTTGVPGALREVPAARRVAALVADGQGAPAGLVARSALHALLDVLGGLPERGDVVAVDSACYPVARWASLLSGQRGARVVDYPHHRPDLVPEPRRGRLFVVTDGWCPGCRRAAPLARLREVARAHGGSLVVDDSLACGVLGARRPGEAFGDGSGTPRWSGIDHRDVLWVASLAKAYGAPLAVLTGDADALSRLAVRGPTRVHCGPPSAADLAAADRALTDRGTGRARLRLLRHVRRVQRALDDTDPPFPVADTWFPTTGLAHRHHARVLAHGVRAVVQVPRCLPGALVSAMIRADHTDDDIALIGAALGATGAGRAAS</sequence>
<dbReference type="Gene3D" id="3.40.640.10">
    <property type="entry name" value="Type I PLP-dependent aspartate aminotransferase-like (Major domain)"/>
    <property type="match status" value="1"/>
</dbReference>
<dbReference type="RefSeq" id="WP_259623579.1">
    <property type="nucleotide sequence ID" value="NZ_JANYMP010000005.1"/>
</dbReference>
<dbReference type="Proteomes" id="UP001141259">
    <property type="component" value="Unassembled WGS sequence"/>
</dbReference>
<reference evidence="1" key="1">
    <citation type="submission" date="2022-08" db="EMBL/GenBank/DDBJ databases">
        <authorList>
            <person name="Tistechok S."/>
            <person name="Samborskyy M."/>
            <person name="Roman I."/>
        </authorList>
    </citation>
    <scope>NUCLEOTIDE SEQUENCE</scope>
    <source>
        <strain evidence="1">DSM 103496</strain>
    </source>
</reference>
<protein>
    <recommendedName>
        <fullName evidence="3">8-amino-7-oxononanoate synthase</fullName>
    </recommendedName>
</protein>
<evidence type="ECO:0008006" key="3">
    <source>
        <dbReference type="Google" id="ProtNLM"/>
    </source>
</evidence>
<dbReference type="AlphaFoldDB" id="A0A9X2VM93"/>
<gene>
    <name evidence="1" type="ORF">NZH93_12990</name>
</gene>
<name>A0A9X2VM93_9PSEU</name>
<evidence type="ECO:0000313" key="1">
    <source>
        <dbReference type="EMBL" id="MCS7477773.1"/>
    </source>
</evidence>
<accession>A0A9X2VM93</accession>
<dbReference type="EMBL" id="JANYMP010000005">
    <property type="protein sequence ID" value="MCS7477773.1"/>
    <property type="molecule type" value="Genomic_DNA"/>
</dbReference>
<proteinExistence type="predicted"/>
<dbReference type="SUPFAM" id="SSF53383">
    <property type="entry name" value="PLP-dependent transferases"/>
    <property type="match status" value="1"/>
</dbReference>
<dbReference type="InterPro" id="IPR015424">
    <property type="entry name" value="PyrdxlP-dep_Trfase"/>
</dbReference>
<dbReference type="InterPro" id="IPR015421">
    <property type="entry name" value="PyrdxlP-dep_Trfase_major"/>
</dbReference>